<dbReference type="PANTHER" id="PTHR19288">
    <property type="entry name" value="4-NITROPHENYLPHOSPHATASE-RELATED"/>
    <property type="match status" value="1"/>
</dbReference>
<dbReference type="InterPro" id="IPR006357">
    <property type="entry name" value="HAD-SF_hydro_IIA"/>
</dbReference>
<dbReference type="GO" id="GO:0016791">
    <property type="term" value="F:phosphatase activity"/>
    <property type="evidence" value="ECO:0007669"/>
    <property type="project" value="TreeGrafter"/>
</dbReference>
<gene>
    <name evidence="1" type="ORF">Geu3261_0080_002</name>
</gene>
<dbReference type="GO" id="GO:0005737">
    <property type="term" value="C:cytoplasm"/>
    <property type="evidence" value="ECO:0007669"/>
    <property type="project" value="TreeGrafter"/>
</dbReference>
<dbReference type="InterPro" id="IPR036412">
    <property type="entry name" value="HAD-like_sf"/>
</dbReference>
<dbReference type="NCBIfam" id="TIGR01459">
    <property type="entry name" value="HAD-SF-IIA-hyp4"/>
    <property type="match status" value="1"/>
</dbReference>
<comment type="caution">
    <text evidence="1">The sequence shown here is derived from an EMBL/GenBank/DDBJ whole genome shotgun (WGS) entry which is preliminary data.</text>
</comment>
<sequence length="291" mass="31764">MKWHDGLSTLNDDYDGYILDLWGVVHNGVQPYPGVLECLQRLREAGRRVVLLSNAPRRTATVEPNLRRMGVSADLYDAIMTSGECTHRMLASRDDPWFAALGRRMIHLGPEKDVDVYAGLDLDVVTDPAHADFVLNTGPDAELGEEDIAPYLPLLERCAVHGLPMICANPDQQVIRGTQRLICAGAMAGWYAEHGRDVRWIGKPYPEVYGLALSLLDVPRDRVLALGDALATDMRGAATVGIDGCWVLGGIHQEMLGGSWAQGRNPDYDLAVEEATAAGLAPVACVPSLRW</sequence>
<dbReference type="InterPro" id="IPR023214">
    <property type="entry name" value="HAD_sf"/>
</dbReference>
<dbReference type="Gene3D" id="3.40.50.1000">
    <property type="entry name" value="HAD superfamily/HAD-like"/>
    <property type="match status" value="2"/>
</dbReference>
<dbReference type="Proteomes" id="UP000032675">
    <property type="component" value="Unassembled WGS sequence"/>
</dbReference>
<dbReference type="PANTHER" id="PTHR19288:SF90">
    <property type="entry name" value="OS08G0542600 PROTEIN"/>
    <property type="match status" value="1"/>
</dbReference>
<keyword evidence="1" id="KW-0378">Hydrolase</keyword>
<dbReference type="InterPro" id="IPR006356">
    <property type="entry name" value="HAD-SF_hydro_IIA_hyp3"/>
</dbReference>
<dbReference type="SUPFAM" id="SSF56784">
    <property type="entry name" value="HAD-like"/>
    <property type="match status" value="1"/>
</dbReference>
<accession>A0A0D6PZF2</accession>
<proteinExistence type="predicted"/>
<reference evidence="1 2" key="1">
    <citation type="submission" date="2012-11" db="EMBL/GenBank/DDBJ databases">
        <title>Whole genome sequence of Gluconacetobacter europaeus NBRC3261.</title>
        <authorList>
            <person name="Azuma Y."/>
            <person name="Higashiura N."/>
            <person name="Hirakawa H."/>
            <person name="Matsushita K."/>
        </authorList>
    </citation>
    <scope>NUCLEOTIDE SEQUENCE [LARGE SCALE GENOMIC DNA]</scope>
    <source>
        <strain evidence="1 2">NBRC 3261</strain>
    </source>
</reference>
<dbReference type="Pfam" id="PF13242">
    <property type="entry name" value="Hydrolase_like"/>
    <property type="match status" value="1"/>
</dbReference>
<dbReference type="AlphaFoldDB" id="A0A0D6PZF2"/>
<dbReference type="RefSeq" id="WP_010506840.1">
    <property type="nucleotide sequence ID" value="NZ_BANI01000074.1"/>
</dbReference>
<protein>
    <submittedName>
        <fullName evidence="1">Hydrolase IIA</fullName>
    </submittedName>
</protein>
<dbReference type="EMBL" id="BANI01000074">
    <property type="protein sequence ID" value="GAN96564.1"/>
    <property type="molecule type" value="Genomic_DNA"/>
</dbReference>
<evidence type="ECO:0000313" key="1">
    <source>
        <dbReference type="EMBL" id="GAN96564.1"/>
    </source>
</evidence>
<dbReference type="NCBIfam" id="TIGR01460">
    <property type="entry name" value="HAD-SF-IIA"/>
    <property type="match status" value="1"/>
</dbReference>
<name>A0A0D6PZF2_KOMEU</name>
<dbReference type="Pfam" id="PF13344">
    <property type="entry name" value="Hydrolase_6"/>
    <property type="match status" value="1"/>
</dbReference>
<dbReference type="CDD" id="cd07525">
    <property type="entry name" value="HAD_like"/>
    <property type="match status" value="1"/>
</dbReference>
<evidence type="ECO:0000313" key="2">
    <source>
        <dbReference type="Proteomes" id="UP000032675"/>
    </source>
</evidence>
<organism evidence="1 2">
    <name type="scientific">Komagataeibacter europaeus NBRC 3261</name>
    <dbReference type="NCBI Taxonomy" id="1234669"/>
    <lineage>
        <taxon>Bacteria</taxon>
        <taxon>Pseudomonadati</taxon>
        <taxon>Pseudomonadota</taxon>
        <taxon>Alphaproteobacteria</taxon>
        <taxon>Acetobacterales</taxon>
        <taxon>Acetobacteraceae</taxon>
        <taxon>Komagataeibacter</taxon>
    </lineage>
</organism>